<proteinExistence type="predicted"/>
<organism evidence="3 4">
    <name type="scientific">Populus trichocarpa</name>
    <name type="common">Western balsam poplar</name>
    <name type="synonym">Populus balsamifera subsp. trichocarpa</name>
    <dbReference type="NCBI Taxonomy" id="3694"/>
    <lineage>
        <taxon>Eukaryota</taxon>
        <taxon>Viridiplantae</taxon>
        <taxon>Streptophyta</taxon>
        <taxon>Embryophyta</taxon>
        <taxon>Tracheophyta</taxon>
        <taxon>Spermatophyta</taxon>
        <taxon>Magnoliopsida</taxon>
        <taxon>eudicotyledons</taxon>
        <taxon>Gunneridae</taxon>
        <taxon>Pentapetalae</taxon>
        <taxon>rosids</taxon>
        <taxon>fabids</taxon>
        <taxon>Malpighiales</taxon>
        <taxon>Salicaceae</taxon>
        <taxon>Saliceae</taxon>
        <taxon>Populus</taxon>
    </lineage>
</organism>
<protein>
    <recommendedName>
        <fullName evidence="2">DUF8040 domain-containing protein</fullName>
    </recommendedName>
</protein>
<dbReference type="EMBL" id="CM009295">
    <property type="protein sequence ID" value="PNT31901.1"/>
    <property type="molecule type" value="Genomic_DNA"/>
</dbReference>
<dbReference type="Pfam" id="PF26138">
    <property type="entry name" value="DUF8040"/>
    <property type="match status" value="1"/>
</dbReference>
<sequence length="138" mass="15921">MGAAVTVIAAGVAIIERERNRIYIPREPRINAIAQQEFYIDSILNRGDRHCIEQIRMKPVVLYNLCDVLTSCDLLRSTQNVSTKEQGNIIFVMLVMIFEIITPFCGVRYHLNEFTEHSPENEKELFNLRHSSLRTAIE</sequence>
<feature type="transmembrane region" description="Helical" evidence="1">
    <location>
        <begin position="89"/>
        <end position="111"/>
    </location>
</feature>
<gene>
    <name evidence="3" type="ORF">POPTR_006G154900</name>
</gene>
<evidence type="ECO:0000256" key="1">
    <source>
        <dbReference type="SAM" id="Phobius"/>
    </source>
</evidence>
<accession>A0A2K2A2Z2</accession>
<name>A0A2K2A2Z2_POPTR</name>
<evidence type="ECO:0000313" key="3">
    <source>
        <dbReference type="EMBL" id="PNT31901.1"/>
    </source>
</evidence>
<feature type="domain" description="DUF8040" evidence="2">
    <location>
        <begin position="36"/>
        <end position="95"/>
    </location>
</feature>
<evidence type="ECO:0000259" key="2">
    <source>
        <dbReference type="Pfam" id="PF26138"/>
    </source>
</evidence>
<reference evidence="3 4" key="1">
    <citation type="journal article" date="2006" name="Science">
        <title>The genome of black cottonwood, Populus trichocarpa (Torr. &amp; Gray).</title>
        <authorList>
            <person name="Tuskan G.A."/>
            <person name="Difazio S."/>
            <person name="Jansson S."/>
            <person name="Bohlmann J."/>
            <person name="Grigoriev I."/>
            <person name="Hellsten U."/>
            <person name="Putnam N."/>
            <person name="Ralph S."/>
            <person name="Rombauts S."/>
            <person name="Salamov A."/>
            <person name="Schein J."/>
            <person name="Sterck L."/>
            <person name="Aerts A."/>
            <person name="Bhalerao R.R."/>
            <person name="Bhalerao R.P."/>
            <person name="Blaudez D."/>
            <person name="Boerjan W."/>
            <person name="Brun A."/>
            <person name="Brunner A."/>
            <person name="Busov V."/>
            <person name="Campbell M."/>
            <person name="Carlson J."/>
            <person name="Chalot M."/>
            <person name="Chapman J."/>
            <person name="Chen G.L."/>
            <person name="Cooper D."/>
            <person name="Coutinho P.M."/>
            <person name="Couturier J."/>
            <person name="Covert S."/>
            <person name="Cronk Q."/>
            <person name="Cunningham R."/>
            <person name="Davis J."/>
            <person name="Degroeve S."/>
            <person name="Dejardin A."/>
            <person name="Depamphilis C."/>
            <person name="Detter J."/>
            <person name="Dirks B."/>
            <person name="Dubchak I."/>
            <person name="Duplessis S."/>
            <person name="Ehlting J."/>
            <person name="Ellis B."/>
            <person name="Gendler K."/>
            <person name="Goodstein D."/>
            <person name="Gribskov M."/>
            <person name="Grimwood J."/>
            <person name="Groover A."/>
            <person name="Gunter L."/>
            <person name="Hamberger B."/>
            <person name="Heinze B."/>
            <person name="Helariutta Y."/>
            <person name="Henrissat B."/>
            <person name="Holligan D."/>
            <person name="Holt R."/>
            <person name="Huang W."/>
            <person name="Islam-Faridi N."/>
            <person name="Jones S."/>
            <person name="Jones-Rhoades M."/>
            <person name="Jorgensen R."/>
            <person name="Joshi C."/>
            <person name="Kangasjarvi J."/>
            <person name="Karlsson J."/>
            <person name="Kelleher C."/>
            <person name="Kirkpatrick R."/>
            <person name="Kirst M."/>
            <person name="Kohler A."/>
            <person name="Kalluri U."/>
            <person name="Larimer F."/>
            <person name="Leebens-Mack J."/>
            <person name="Leple J.C."/>
            <person name="Locascio P."/>
            <person name="Lou Y."/>
            <person name="Lucas S."/>
            <person name="Martin F."/>
            <person name="Montanini B."/>
            <person name="Napoli C."/>
            <person name="Nelson D.R."/>
            <person name="Nelson C."/>
            <person name="Nieminen K."/>
            <person name="Nilsson O."/>
            <person name="Pereda V."/>
            <person name="Peter G."/>
            <person name="Philippe R."/>
            <person name="Pilate G."/>
            <person name="Poliakov A."/>
            <person name="Razumovskaya J."/>
            <person name="Richardson P."/>
            <person name="Rinaldi C."/>
            <person name="Ritland K."/>
            <person name="Rouze P."/>
            <person name="Ryaboy D."/>
            <person name="Schmutz J."/>
            <person name="Schrader J."/>
            <person name="Segerman B."/>
            <person name="Shin H."/>
            <person name="Siddiqui A."/>
            <person name="Sterky F."/>
            <person name="Terry A."/>
            <person name="Tsai C.J."/>
            <person name="Uberbacher E."/>
            <person name="Unneberg P."/>
            <person name="Vahala J."/>
            <person name="Wall K."/>
            <person name="Wessler S."/>
            <person name="Yang G."/>
            <person name="Yin T."/>
            <person name="Douglas C."/>
            <person name="Marra M."/>
            <person name="Sandberg G."/>
            <person name="Van de Peer Y."/>
            <person name="Rokhsar D."/>
        </authorList>
    </citation>
    <scope>NUCLEOTIDE SEQUENCE [LARGE SCALE GENOMIC DNA]</scope>
    <source>
        <strain evidence="4">cv. Nisqually</strain>
    </source>
</reference>
<dbReference type="Proteomes" id="UP000006729">
    <property type="component" value="Chromosome 6"/>
</dbReference>
<dbReference type="InterPro" id="IPR058353">
    <property type="entry name" value="DUF8040"/>
</dbReference>
<keyword evidence="1" id="KW-0472">Membrane</keyword>
<keyword evidence="1" id="KW-0812">Transmembrane</keyword>
<keyword evidence="1" id="KW-1133">Transmembrane helix</keyword>
<evidence type="ECO:0000313" key="4">
    <source>
        <dbReference type="Proteomes" id="UP000006729"/>
    </source>
</evidence>
<keyword evidence="4" id="KW-1185">Reference proteome</keyword>
<dbReference type="InParanoid" id="A0A2K2A2Z2"/>
<dbReference type="AlphaFoldDB" id="A0A2K2A2Z2"/>